<dbReference type="InterPro" id="IPR050469">
    <property type="entry name" value="Diguanylate_Cyclase"/>
</dbReference>
<dbReference type="InterPro" id="IPR029787">
    <property type="entry name" value="Nucleotide_cyclase"/>
</dbReference>
<keyword evidence="7" id="KW-1185">Reference proteome</keyword>
<evidence type="ECO:0000256" key="3">
    <source>
        <dbReference type="ARBA" id="ARBA00034247"/>
    </source>
</evidence>
<evidence type="ECO:0000256" key="2">
    <source>
        <dbReference type="ARBA" id="ARBA00012528"/>
    </source>
</evidence>
<sequence>MILKQNTSRTLFVLLVLLFLSVVAIVWFYAGGARSTYTVSPTEFKVEYIDDTPMGGDTQGSVTVDGDGYVVLNCNLGKAHRWPFCEVAISLSADAANGIDLTHYHSMVIEAAYDTPEPNQRLRVYLRNFNSAYSRIDDPVSLKFNGLEYNPSGSMSEYVLPLKAFQVISWWISDLDIPLEHAGPELSNVSLIEIATGSAPILGEHELVIRGIRFEGLMLSESQLFRGITFVWLATIMTLLTVKYTQSRRIYNLERSRADRLKVINLALKQKSETLSVLANTDALTGLRNRLGIYQELEKHITSMDDRSCTVLCLDIDHFKYVNDTYGHDMGDKLLVSTAKIMRESASTSDVIVRWGGEEFVIFCPKRNLAQASFLAERIRSAFESTAWSHGELLTCSIGVSSMREASIAAMIADADDALYRAKQLGRNRVEVFAETLMTV</sequence>
<evidence type="ECO:0000256" key="4">
    <source>
        <dbReference type="SAM" id="Phobius"/>
    </source>
</evidence>
<dbReference type="FunFam" id="3.30.70.270:FF:000001">
    <property type="entry name" value="Diguanylate cyclase domain protein"/>
    <property type="match status" value="1"/>
</dbReference>
<evidence type="ECO:0000256" key="1">
    <source>
        <dbReference type="ARBA" id="ARBA00001946"/>
    </source>
</evidence>
<dbReference type="SMART" id="SM00267">
    <property type="entry name" value="GGDEF"/>
    <property type="match status" value="1"/>
</dbReference>
<dbReference type="CDD" id="cd01949">
    <property type="entry name" value="GGDEF"/>
    <property type="match status" value="1"/>
</dbReference>
<dbReference type="Gene3D" id="3.30.70.270">
    <property type="match status" value="1"/>
</dbReference>
<comment type="caution">
    <text evidence="6">The sequence shown here is derived from an EMBL/GenBank/DDBJ whole genome shotgun (WGS) entry which is preliminary data.</text>
</comment>
<evidence type="ECO:0000259" key="5">
    <source>
        <dbReference type="PROSITE" id="PS50887"/>
    </source>
</evidence>
<dbReference type="Pfam" id="PF00990">
    <property type="entry name" value="GGDEF"/>
    <property type="match status" value="1"/>
</dbReference>
<name>A0A1E5CAL9_9GAMM</name>
<proteinExistence type="predicted"/>
<dbReference type="NCBIfam" id="TIGR00254">
    <property type="entry name" value="GGDEF"/>
    <property type="match status" value="1"/>
</dbReference>
<dbReference type="GO" id="GO:0043709">
    <property type="term" value="P:cell adhesion involved in single-species biofilm formation"/>
    <property type="evidence" value="ECO:0007669"/>
    <property type="project" value="TreeGrafter"/>
</dbReference>
<feature type="transmembrane region" description="Helical" evidence="4">
    <location>
        <begin position="12"/>
        <end position="30"/>
    </location>
</feature>
<keyword evidence="4" id="KW-0812">Transmembrane</keyword>
<dbReference type="PROSITE" id="PS50887">
    <property type="entry name" value="GGDEF"/>
    <property type="match status" value="1"/>
</dbReference>
<dbReference type="GO" id="GO:0005886">
    <property type="term" value="C:plasma membrane"/>
    <property type="evidence" value="ECO:0007669"/>
    <property type="project" value="TreeGrafter"/>
</dbReference>
<dbReference type="Proteomes" id="UP000095039">
    <property type="component" value="Unassembled WGS sequence"/>
</dbReference>
<dbReference type="GO" id="GO:1902201">
    <property type="term" value="P:negative regulation of bacterial-type flagellum-dependent cell motility"/>
    <property type="evidence" value="ECO:0007669"/>
    <property type="project" value="TreeGrafter"/>
</dbReference>
<dbReference type="EMBL" id="AJWN02000040">
    <property type="protein sequence ID" value="OEE62232.1"/>
    <property type="molecule type" value="Genomic_DNA"/>
</dbReference>
<organism evidence="6 7">
    <name type="scientific">Enterovibrio norvegicus FF-454</name>
    <dbReference type="NCBI Taxonomy" id="1185651"/>
    <lineage>
        <taxon>Bacteria</taxon>
        <taxon>Pseudomonadati</taxon>
        <taxon>Pseudomonadota</taxon>
        <taxon>Gammaproteobacteria</taxon>
        <taxon>Vibrionales</taxon>
        <taxon>Vibrionaceae</taxon>
        <taxon>Enterovibrio</taxon>
    </lineage>
</organism>
<dbReference type="SUPFAM" id="SSF55073">
    <property type="entry name" value="Nucleotide cyclase"/>
    <property type="match status" value="1"/>
</dbReference>
<comment type="catalytic activity">
    <reaction evidence="3">
        <text>2 GTP = 3',3'-c-di-GMP + 2 diphosphate</text>
        <dbReference type="Rhea" id="RHEA:24898"/>
        <dbReference type="ChEBI" id="CHEBI:33019"/>
        <dbReference type="ChEBI" id="CHEBI:37565"/>
        <dbReference type="ChEBI" id="CHEBI:58805"/>
        <dbReference type="EC" id="2.7.7.65"/>
    </reaction>
</comment>
<dbReference type="PANTHER" id="PTHR45138">
    <property type="entry name" value="REGULATORY COMPONENTS OF SENSORY TRANSDUCTION SYSTEM"/>
    <property type="match status" value="1"/>
</dbReference>
<evidence type="ECO:0000313" key="7">
    <source>
        <dbReference type="Proteomes" id="UP000095039"/>
    </source>
</evidence>
<gene>
    <name evidence="6" type="ORF">A1OK_01610</name>
</gene>
<dbReference type="AlphaFoldDB" id="A0A1E5CAL9"/>
<dbReference type="InterPro" id="IPR000160">
    <property type="entry name" value="GGDEF_dom"/>
</dbReference>
<feature type="domain" description="GGDEF" evidence="5">
    <location>
        <begin position="307"/>
        <end position="435"/>
    </location>
</feature>
<dbReference type="EC" id="2.7.7.65" evidence="2"/>
<dbReference type="GO" id="GO:0052621">
    <property type="term" value="F:diguanylate cyclase activity"/>
    <property type="evidence" value="ECO:0007669"/>
    <property type="project" value="UniProtKB-EC"/>
</dbReference>
<protein>
    <recommendedName>
        <fullName evidence="2">diguanylate cyclase</fullName>
        <ecNumber evidence="2">2.7.7.65</ecNumber>
    </recommendedName>
</protein>
<keyword evidence="4" id="KW-1133">Transmembrane helix</keyword>
<comment type="cofactor">
    <cofactor evidence="1">
        <name>Mg(2+)</name>
        <dbReference type="ChEBI" id="CHEBI:18420"/>
    </cofactor>
</comment>
<accession>A0A1E5CAL9</accession>
<evidence type="ECO:0000313" key="6">
    <source>
        <dbReference type="EMBL" id="OEE62232.1"/>
    </source>
</evidence>
<keyword evidence="4" id="KW-0472">Membrane</keyword>
<reference evidence="6 7" key="1">
    <citation type="journal article" date="2012" name="Science">
        <title>Ecological populations of bacteria act as socially cohesive units of antibiotic production and resistance.</title>
        <authorList>
            <person name="Cordero O.X."/>
            <person name="Wildschutte H."/>
            <person name="Kirkup B."/>
            <person name="Proehl S."/>
            <person name="Ngo L."/>
            <person name="Hussain F."/>
            <person name="Le Roux F."/>
            <person name="Mincer T."/>
            <person name="Polz M.F."/>
        </authorList>
    </citation>
    <scope>NUCLEOTIDE SEQUENCE [LARGE SCALE GENOMIC DNA]</scope>
    <source>
        <strain evidence="6 7">FF-454</strain>
    </source>
</reference>
<dbReference type="InterPro" id="IPR043128">
    <property type="entry name" value="Rev_trsase/Diguanyl_cyclase"/>
</dbReference>
<dbReference type="PANTHER" id="PTHR45138:SF9">
    <property type="entry name" value="DIGUANYLATE CYCLASE DGCM-RELATED"/>
    <property type="match status" value="1"/>
</dbReference>